<accession>A0A087T659</accession>
<evidence type="ECO:0000256" key="1">
    <source>
        <dbReference type="SAM" id="MobiDB-lite"/>
    </source>
</evidence>
<dbReference type="AlphaFoldDB" id="A0A087T659"/>
<feature type="region of interest" description="Disordered" evidence="1">
    <location>
        <begin position="296"/>
        <end position="317"/>
    </location>
</feature>
<dbReference type="EMBL" id="KK113613">
    <property type="protein sequence ID" value="KFM60598.1"/>
    <property type="molecule type" value="Genomic_DNA"/>
</dbReference>
<feature type="domain" description="DUF4758" evidence="2">
    <location>
        <begin position="54"/>
        <end position="114"/>
    </location>
</feature>
<reference evidence="3 4" key="1">
    <citation type="submission" date="2013-11" db="EMBL/GenBank/DDBJ databases">
        <title>Genome sequencing of Stegodyphus mimosarum.</title>
        <authorList>
            <person name="Bechsgaard J."/>
        </authorList>
    </citation>
    <scope>NUCLEOTIDE SEQUENCE [LARGE SCALE GENOMIC DNA]</scope>
</reference>
<feature type="region of interest" description="Disordered" evidence="1">
    <location>
        <begin position="345"/>
        <end position="365"/>
    </location>
</feature>
<organism evidence="3 4">
    <name type="scientific">Stegodyphus mimosarum</name>
    <name type="common">African social velvet spider</name>
    <dbReference type="NCBI Taxonomy" id="407821"/>
    <lineage>
        <taxon>Eukaryota</taxon>
        <taxon>Metazoa</taxon>
        <taxon>Ecdysozoa</taxon>
        <taxon>Arthropoda</taxon>
        <taxon>Chelicerata</taxon>
        <taxon>Arachnida</taxon>
        <taxon>Araneae</taxon>
        <taxon>Araneomorphae</taxon>
        <taxon>Entelegynae</taxon>
        <taxon>Eresoidea</taxon>
        <taxon>Eresidae</taxon>
        <taxon>Stegodyphus</taxon>
    </lineage>
</organism>
<feature type="region of interest" description="Disordered" evidence="1">
    <location>
        <begin position="230"/>
        <end position="249"/>
    </location>
</feature>
<name>A0A087T659_STEMI</name>
<sequence>MHDDVEDISFASPPQNSLGPIKTQVSGLNLLDNKMREPFLQHISDNAVLPSTGQVNNDLDKIRKIQSSQNQYPTGLVTVLGGTFVDGPSTTIYETKVIGTYIDGKYAQILQSTSHIVAPSPSVPSSYSFAISSVSRGQNKETPQVSMDTFKMLSQFSSTASMVSPIPQIKLSTSSITKSVVINPTPVISVSGVSKTVNDNYSSKGASQSANVLNSLSIIEEKKISTPTFLKASEDKSSQKPLESSFSKMDSTVIRDTELPTESLENVRRSSVLSDSFRLPIISTVIRLPDEDNTVVAQPKSHRNSTPRNRFLSPRRPSQSVQLNRFKVKLTLRHDSTEEYNVTLPSDDEDLEEDHTNKAEDETEVVTEGIGAAVDPARVVFQETTITSEVTLHVGRRKSVRTLTITTSVPLTVNPTDIQDILASQSTAMDRENTASDAYNIVTRTFTTTERALKTSVVPIFDGKQTTFHTVTESFFIMKIITAYRTLPPGDATVLESIFDEPEISATTLEVAANIQPSVIQSPPPDQISTESLVQPSITLPSGSNNNPQLTNPLLSLGHALSNNPLAAVYLGLQQLNAQMTLYSTVTDTSTYVTTETFYSTKTIRLYDGRSTRYRKISEPVSTKKSTVTTTVTSVQPYLNTHALQQQQQLQKLIAATQLPPQPQYSTLTSTYTTVTVTSSLSTRIYTLIYNGFSTKFRTVTSTTTYPTTVVITSTTKVPIAPSQVNVPFVYPYSA</sequence>
<dbReference type="InterPro" id="IPR031866">
    <property type="entry name" value="DUF4758"/>
</dbReference>
<evidence type="ECO:0000313" key="4">
    <source>
        <dbReference type="Proteomes" id="UP000054359"/>
    </source>
</evidence>
<feature type="non-terminal residue" evidence="3">
    <location>
        <position position="735"/>
    </location>
</feature>
<dbReference type="OrthoDB" id="6430068at2759"/>
<feature type="compositionally biased region" description="Polar residues" evidence="1">
    <location>
        <begin position="239"/>
        <end position="249"/>
    </location>
</feature>
<dbReference type="Pfam" id="PF15950">
    <property type="entry name" value="DUF4758"/>
    <property type="match status" value="1"/>
</dbReference>
<protein>
    <submittedName>
        <fullName evidence="3">Zonadhesin</fullName>
    </submittedName>
</protein>
<keyword evidence="4" id="KW-1185">Reference proteome</keyword>
<dbReference type="OMA" id="ESFFIMK"/>
<gene>
    <name evidence="3" type="ORF">X975_01927</name>
</gene>
<evidence type="ECO:0000259" key="2">
    <source>
        <dbReference type="Pfam" id="PF15950"/>
    </source>
</evidence>
<proteinExistence type="predicted"/>
<evidence type="ECO:0000313" key="3">
    <source>
        <dbReference type="EMBL" id="KFM60598.1"/>
    </source>
</evidence>
<dbReference type="Proteomes" id="UP000054359">
    <property type="component" value="Unassembled WGS sequence"/>
</dbReference>
<feature type="region of interest" description="Disordered" evidence="1">
    <location>
        <begin position="1"/>
        <end position="21"/>
    </location>
</feature>
<feature type="compositionally biased region" description="Polar residues" evidence="1">
    <location>
        <begin position="12"/>
        <end position="21"/>
    </location>
</feature>